<accession>A0A0P7YS07</accession>
<organism evidence="1 2">
    <name type="scientific">Phormidesmis priestleyi Ana</name>
    <dbReference type="NCBI Taxonomy" id="1666911"/>
    <lineage>
        <taxon>Bacteria</taxon>
        <taxon>Bacillati</taxon>
        <taxon>Cyanobacteriota</taxon>
        <taxon>Cyanophyceae</taxon>
        <taxon>Leptolyngbyales</taxon>
        <taxon>Leptolyngbyaceae</taxon>
        <taxon>Phormidesmis</taxon>
    </lineage>
</organism>
<proteinExistence type="predicted"/>
<gene>
    <name evidence="1" type="ORF">HLUCCA11_19315</name>
</gene>
<dbReference type="Proteomes" id="UP000050465">
    <property type="component" value="Unassembled WGS sequence"/>
</dbReference>
<sequence>SWEQCYTLLTRRNAPYSSSDIEWVREQQAMISRSDFLEIDISHDQGPNV</sequence>
<evidence type="ECO:0000313" key="2">
    <source>
        <dbReference type="Proteomes" id="UP000050465"/>
    </source>
</evidence>
<dbReference type="AlphaFoldDB" id="A0A0P7YS07"/>
<protein>
    <submittedName>
        <fullName evidence="1">Uncharacterized protein</fullName>
    </submittedName>
</protein>
<comment type="caution">
    <text evidence="1">The sequence shown here is derived from an EMBL/GenBank/DDBJ whole genome shotgun (WGS) entry which is preliminary data.</text>
</comment>
<dbReference type="EMBL" id="LJZR01000037">
    <property type="protein sequence ID" value="KPQ33155.1"/>
    <property type="molecule type" value="Genomic_DNA"/>
</dbReference>
<reference evidence="1 2" key="1">
    <citation type="submission" date="2015-09" db="EMBL/GenBank/DDBJ databases">
        <title>Identification and resolution of microdiversity through metagenomic sequencing of parallel consortia.</title>
        <authorList>
            <person name="Nelson W.C."/>
            <person name="Romine M.F."/>
            <person name="Lindemann S.R."/>
        </authorList>
    </citation>
    <scope>NUCLEOTIDE SEQUENCE [LARGE SCALE GENOMIC DNA]</scope>
    <source>
        <strain evidence="1">Ana</strain>
    </source>
</reference>
<feature type="non-terminal residue" evidence="1">
    <location>
        <position position="1"/>
    </location>
</feature>
<evidence type="ECO:0000313" key="1">
    <source>
        <dbReference type="EMBL" id="KPQ33155.1"/>
    </source>
</evidence>
<name>A0A0P7YS07_9CYAN</name>